<dbReference type="Pfam" id="PF00535">
    <property type="entry name" value="Glycos_transf_2"/>
    <property type="match status" value="1"/>
</dbReference>
<organism evidence="2 3">
    <name type="scientific">Syntrophorhabdus aromaticivorans</name>
    <dbReference type="NCBI Taxonomy" id="328301"/>
    <lineage>
        <taxon>Bacteria</taxon>
        <taxon>Pseudomonadati</taxon>
        <taxon>Thermodesulfobacteriota</taxon>
        <taxon>Syntrophorhabdia</taxon>
        <taxon>Syntrophorhabdales</taxon>
        <taxon>Syntrophorhabdaceae</taxon>
        <taxon>Syntrophorhabdus</taxon>
    </lineage>
</organism>
<dbReference type="Gene3D" id="3.90.550.10">
    <property type="entry name" value="Spore Coat Polysaccharide Biosynthesis Protein SpsA, Chain A"/>
    <property type="match status" value="1"/>
</dbReference>
<gene>
    <name evidence="2" type="ORF">GXY80_14010</name>
</gene>
<feature type="domain" description="Glycosyltransferase 2-like" evidence="1">
    <location>
        <begin position="248"/>
        <end position="381"/>
    </location>
</feature>
<accession>A0A351TZF5</accession>
<dbReference type="STRING" id="909663.GCA_000512235_01668"/>
<evidence type="ECO:0000259" key="1">
    <source>
        <dbReference type="Pfam" id="PF00535"/>
    </source>
</evidence>
<dbReference type="InterPro" id="IPR050834">
    <property type="entry name" value="Glycosyltransf_2"/>
</dbReference>
<dbReference type="InterPro" id="IPR029044">
    <property type="entry name" value="Nucleotide-diphossugar_trans"/>
</dbReference>
<dbReference type="SUPFAM" id="SSF53448">
    <property type="entry name" value="Nucleotide-diphospho-sugar transferases"/>
    <property type="match status" value="1"/>
</dbReference>
<dbReference type="EMBL" id="JAAYEE010000268">
    <property type="protein sequence ID" value="NLW36572.1"/>
    <property type="molecule type" value="Genomic_DNA"/>
</dbReference>
<dbReference type="CDD" id="cd00761">
    <property type="entry name" value="Glyco_tranf_GTA_type"/>
    <property type="match status" value="1"/>
</dbReference>
<comment type="caution">
    <text evidence="2">The sequence shown here is derived from an EMBL/GenBank/DDBJ whole genome shotgun (WGS) entry which is preliminary data.</text>
</comment>
<reference evidence="2" key="1">
    <citation type="journal article" date="2020" name="Biotechnol. Biofuels">
        <title>New insights from the biogas microbiome by comprehensive genome-resolved metagenomics of nearly 1600 species originating from multiple anaerobic digesters.</title>
        <authorList>
            <person name="Campanaro S."/>
            <person name="Treu L."/>
            <person name="Rodriguez-R L.M."/>
            <person name="Kovalovszki A."/>
            <person name="Ziels R.M."/>
            <person name="Maus I."/>
            <person name="Zhu X."/>
            <person name="Kougias P.G."/>
            <person name="Basile A."/>
            <person name="Luo G."/>
            <person name="Schluter A."/>
            <person name="Konstantinidis K.T."/>
            <person name="Angelidaki I."/>
        </authorList>
    </citation>
    <scope>NUCLEOTIDE SEQUENCE</scope>
    <source>
        <strain evidence="2">AS06rmzACSIP_7</strain>
    </source>
</reference>
<dbReference type="PANTHER" id="PTHR43685">
    <property type="entry name" value="GLYCOSYLTRANSFERASE"/>
    <property type="match status" value="1"/>
</dbReference>
<dbReference type="InterPro" id="IPR001173">
    <property type="entry name" value="Glyco_trans_2-like"/>
</dbReference>
<reference evidence="2" key="2">
    <citation type="submission" date="2020-01" db="EMBL/GenBank/DDBJ databases">
        <authorList>
            <person name="Campanaro S."/>
        </authorList>
    </citation>
    <scope>NUCLEOTIDE SEQUENCE</scope>
    <source>
        <strain evidence="2">AS06rmzACSIP_7</strain>
    </source>
</reference>
<evidence type="ECO:0000313" key="2">
    <source>
        <dbReference type="EMBL" id="NLW36572.1"/>
    </source>
</evidence>
<dbReference type="AlphaFoldDB" id="A0A351TZF5"/>
<sequence length="489" mass="54027">MLPFTVVVSYSPEPFFTKMLSSLADSGLVEDMVIVSGERVGPGIPRGRLLVAGPLSSRETLMAILQDIRTDYLLFLTQGRHVSVEQEALKRIVAVAETTRAGLIYTDFYDVTGGEKTPHPLNDYQPGSVRDDFDFGAVMVFSVSALQRALAMYGPIPPVRHAGLYDLRLKVSIDHPVYHLGEPLYAVIETDGTVGEGLFAYVDPRHADSQKEMETVFTDYLKKIGACLPPGRPRAVECTAQPFPVEASVIIPVRNRKKTIADAVRSALSQETDFPFNIIVVDNHSTDGTTAILSRLSGEYPVLRHIIPERADLAIGGCWNEAIHSQACGRYAVQLDSDDLYSSPHTLQEIADMLRRGNHAMVIGSYTIVNFDLKEIPPGLIDHREWTDENGHNNALRVNGLGAPRAFDTQVIRGIGFLNVGYGEDYAAALRICREYRIGRIYESLYLCRRWSDNTDASLSIEGTNRNNAFKDTIRTDEIAARKAINAGA</sequence>
<protein>
    <submittedName>
        <fullName evidence="2">Glycosyltransferase family 2 protein</fullName>
    </submittedName>
</protein>
<proteinExistence type="predicted"/>
<name>A0A351TZF5_9BACT</name>
<dbReference type="PANTHER" id="PTHR43685:SF2">
    <property type="entry name" value="GLYCOSYLTRANSFERASE 2-LIKE DOMAIN-CONTAINING PROTEIN"/>
    <property type="match status" value="1"/>
</dbReference>
<evidence type="ECO:0000313" key="3">
    <source>
        <dbReference type="Proteomes" id="UP000777265"/>
    </source>
</evidence>
<dbReference type="Proteomes" id="UP000777265">
    <property type="component" value="Unassembled WGS sequence"/>
</dbReference>